<evidence type="ECO:0000256" key="4">
    <source>
        <dbReference type="PIRSR" id="PIRSR001365-1"/>
    </source>
</evidence>
<gene>
    <name evidence="5" type="ORF">H8699_05605</name>
</gene>
<proteinExistence type="inferred from homology"/>
<dbReference type="PRINTS" id="PR00146">
    <property type="entry name" value="DHPICSNTHASE"/>
</dbReference>
<dbReference type="GO" id="GO:0005829">
    <property type="term" value="C:cytosol"/>
    <property type="evidence" value="ECO:0007669"/>
    <property type="project" value="TreeGrafter"/>
</dbReference>
<feature type="active site" description="Schiff-base intermediate with substrate" evidence="4">
    <location>
        <position position="163"/>
    </location>
</feature>
<evidence type="ECO:0000256" key="2">
    <source>
        <dbReference type="ARBA" id="ARBA00023270"/>
    </source>
</evidence>
<keyword evidence="1 3" id="KW-0456">Lyase</keyword>
<dbReference type="PANTHER" id="PTHR42849:SF1">
    <property type="entry name" value="N-ACETYLNEURAMINATE LYASE"/>
    <property type="match status" value="1"/>
</dbReference>
<reference evidence="5" key="1">
    <citation type="submission" date="2020-08" db="EMBL/GenBank/DDBJ databases">
        <title>Genome public.</title>
        <authorList>
            <person name="Liu C."/>
            <person name="Sun Q."/>
        </authorList>
    </citation>
    <scope>NUCLEOTIDE SEQUENCE</scope>
    <source>
        <strain evidence="5">NSJ-44</strain>
    </source>
</reference>
<dbReference type="GO" id="GO:0019262">
    <property type="term" value="P:N-acetylneuraminate catabolic process"/>
    <property type="evidence" value="ECO:0007669"/>
    <property type="project" value="TreeGrafter"/>
</dbReference>
<evidence type="ECO:0000313" key="5">
    <source>
        <dbReference type="EMBL" id="MBC8528896.1"/>
    </source>
</evidence>
<dbReference type="Proteomes" id="UP000654279">
    <property type="component" value="Unassembled WGS sequence"/>
</dbReference>
<accession>A0A926D0C3</accession>
<dbReference type="AlphaFoldDB" id="A0A926D0C3"/>
<feature type="active site" description="Proton donor/acceptor" evidence="4">
    <location>
        <position position="136"/>
    </location>
</feature>
<dbReference type="PANTHER" id="PTHR42849">
    <property type="entry name" value="N-ACETYLNEURAMINATE LYASE"/>
    <property type="match status" value="1"/>
</dbReference>
<keyword evidence="6" id="KW-1185">Reference proteome</keyword>
<dbReference type="PROSITE" id="PS00666">
    <property type="entry name" value="DHDPS_2"/>
    <property type="match status" value="1"/>
</dbReference>
<keyword evidence="2" id="KW-0704">Schiff base</keyword>
<name>A0A926D0C3_9FIRM</name>
<dbReference type="SUPFAM" id="SSF51569">
    <property type="entry name" value="Aldolase"/>
    <property type="match status" value="1"/>
</dbReference>
<sequence length="305" mass="33423">MMMKPEGIYSAMMTPFDAQGRVDTEQAKAITRFLVEKKVDGAFCVSNVGEFLHMDMDEKKALIDAVLEAGEGKLRVTPGVCDVKLKDSIALAQYSARAGADAVVICAPYYYPYPQEYILTYLKEVVENAPLPVILYNAPGFTSAIQMDNLLSLCAHPNVVGVKESSGDIRFTYQLMRALEEQKIDINVMVGFEELLLPGLTAGVKGCTVSCGGIIPEVLHEILNAYRAGDMVRASAAQKAVVAVTDELKKIGFPYGYKLGCLARGFDFKLFKEPCMAALEQKLVAELPRVRAVICQQMENLGLKM</sequence>
<dbReference type="CDD" id="cd00408">
    <property type="entry name" value="DHDPS-like"/>
    <property type="match status" value="1"/>
</dbReference>
<dbReference type="RefSeq" id="WP_249284836.1">
    <property type="nucleotide sequence ID" value="NZ_JACRSO010000002.1"/>
</dbReference>
<evidence type="ECO:0000313" key="6">
    <source>
        <dbReference type="Proteomes" id="UP000654279"/>
    </source>
</evidence>
<comment type="caution">
    <text evidence="5">The sequence shown here is derived from an EMBL/GenBank/DDBJ whole genome shotgun (WGS) entry which is preliminary data.</text>
</comment>
<dbReference type="GO" id="GO:0008747">
    <property type="term" value="F:N-acetylneuraminate lyase activity"/>
    <property type="evidence" value="ECO:0007669"/>
    <property type="project" value="TreeGrafter"/>
</dbReference>
<dbReference type="SMART" id="SM01130">
    <property type="entry name" value="DHDPS"/>
    <property type="match status" value="1"/>
</dbReference>
<dbReference type="PIRSF" id="PIRSF001365">
    <property type="entry name" value="DHDPS"/>
    <property type="match status" value="1"/>
</dbReference>
<dbReference type="Pfam" id="PF00701">
    <property type="entry name" value="DHDPS"/>
    <property type="match status" value="1"/>
</dbReference>
<organism evidence="5 6">
    <name type="scientific">Luoshenia tenuis</name>
    <dbReference type="NCBI Taxonomy" id="2763654"/>
    <lineage>
        <taxon>Bacteria</taxon>
        <taxon>Bacillati</taxon>
        <taxon>Bacillota</taxon>
        <taxon>Clostridia</taxon>
        <taxon>Christensenellales</taxon>
        <taxon>Christensenellaceae</taxon>
        <taxon>Luoshenia</taxon>
    </lineage>
</organism>
<evidence type="ECO:0000256" key="1">
    <source>
        <dbReference type="ARBA" id="ARBA00023239"/>
    </source>
</evidence>
<evidence type="ECO:0000256" key="3">
    <source>
        <dbReference type="PIRNR" id="PIRNR001365"/>
    </source>
</evidence>
<comment type="similarity">
    <text evidence="3">Belongs to the DapA family.</text>
</comment>
<protein>
    <submittedName>
        <fullName evidence="5">Dihydrodipicolinate synthase family protein</fullName>
    </submittedName>
</protein>
<dbReference type="Gene3D" id="3.20.20.70">
    <property type="entry name" value="Aldolase class I"/>
    <property type="match status" value="1"/>
</dbReference>
<dbReference type="InterPro" id="IPR002220">
    <property type="entry name" value="DapA-like"/>
</dbReference>
<dbReference type="InterPro" id="IPR020625">
    <property type="entry name" value="Schiff_base-form_aldolases_AS"/>
</dbReference>
<dbReference type="InterPro" id="IPR013785">
    <property type="entry name" value="Aldolase_TIM"/>
</dbReference>
<dbReference type="EMBL" id="JACRSO010000002">
    <property type="protein sequence ID" value="MBC8528896.1"/>
    <property type="molecule type" value="Genomic_DNA"/>
</dbReference>